<feature type="domain" description="RRM" evidence="2">
    <location>
        <begin position="749"/>
        <end position="823"/>
    </location>
</feature>
<evidence type="ECO:0000313" key="4">
    <source>
        <dbReference type="Proteomes" id="UP001178461"/>
    </source>
</evidence>
<protein>
    <submittedName>
        <fullName evidence="3">RNA-binding protein 44</fullName>
    </submittedName>
</protein>
<gene>
    <name evidence="3" type="ORF">PODLI_1B024318</name>
</gene>
<keyword evidence="4" id="KW-1185">Reference proteome</keyword>
<dbReference type="PROSITE" id="PS50102">
    <property type="entry name" value="RRM"/>
    <property type="match status" value="1"/>
</dbReference>
<keyword evidence="1" id="KW-0694">RNA-binding</keyword>
<evidence type="ECO:0000313" key="3">
    <source>
        <dbReference type="EMBL" id="CAI5761743.1"/>
    </source>
</evidence>
<dbReference type="SUPFAM" id="SSF54928">
    <property type="entry name" value="RNA-binding domain, RBD"/>
    <property type="match status" value="1"/>
</dbReference>
<organism evidence="3 4">
    <name type="scientific">Podarcis lilfordi</name>
    <name type="common">Lilford's wall lizard</name>
    <dbReference type="NCBI Taxonomy" id="74358"/>
    <lineage>
        <taxon>Eukaryota</taxon>
        <taxon>Metazoa</taxon>
        <taxon>Chordata</taxon>
        <taxon>Craniata</taxon>
        <taxon>Vertebrata</taxon>
        <taxon>Euteleostomi</taxon>
        <taxon>Lepidosauria</taxon>
        <taxon>Squamata</taxon>
        <taxon>Bifurcata</taxon>
        <taxon>Unidentata</taxon>
        <taxon>Episquamata</taxon>
        <taxon>Laterata</taxon>
        <taxon>Lacertibaenia</taxon>
        <taxon>Lacertidae</taxon>
        <taxon>Podarcis</taxon>
    </lineage>
</organism>
<evidence type="ECO:0000256" key="1">
    <source>
        <dbReference type="PROSITE-ProRule" id="PRU00176"/>
    </source>
</evidence>
<dbReference type="AlphaFoldDB" id="A0AA35JN99"/>
<dbReference type="SMART" id="SM00360">
    <property type="entry name" value="RRM"/>
    <property type="match status" value="1"/>
</dbReference>
<dbReference type="InterPro" id="IPR012677">
    <property type="entry name" value="Nucleotide-bd_a/b_plait_sf"/>
</dbReference>
<dbReference type="Proteomes" id="UP001178461">
    <property type="component" value="Chromosome 1"/>
</dbReference>
<name>A0AA35JN99_9SAUR</name>
<dbReference type="InterPro" id="IPR035979">
    <property type="entry name" value="RBD_domain_sf"/>
</dbReference>
<dbReference type="Gene3D" id="3.30.70.330">
    <property type="match status" value="1"/>
</dbReference>
<dbReference type="InterPro" id="IPR000504">
    <property type="entry name" value="RRM_dom"/>
</dbReference>
<dbReference type="Pfam" id="PF00076">
    <property type="entry name" value="RRM_1"/>
    <property type="match status" value="1"/>
</dbReference>
<proteinExistence type="predicted"/>
<evidence type="ECO:0000259" key="2">
    <source>
        <dbReference type="PROSITE" id="PS50102"/>
    </source>
</evidence>
<dbReference type="EMBL" id="OX395126">
    <property type="protein sequence ID" value="CAI5761743.1"/>
    <property type="molecule type" value="Genomic_DNA"/>
</dbReference>
<sequence>MSWHPPFNEKAYIQPLFGTRPCFPRDCSLYGQVPYSVAPFWFHPRVYVPMPVAVDAPYPHMVVPSSTSVTFKYGQLENSYYRYATAEMNGWGIQVLEKPNTIHSFSGEKAVKPHQLPSDGSEKSKLREAMLVASGNHSDVGAMEQRESEFENNSHKSTVLSALHGSEHSEKNTVNDISDFCLNLANCSSPCQSCYISASELSVSKGSLPYFSALPDEELESAHKEGEGMSIALPNVSETDMNLDTAADSSYLSSNQNEEYRCRGLDDSTLDCIGLQDCIGHRPEAFHDKELSNENQLADAQCPMNKQKDESPTSGCSIDCDCYKYSKIPEFPQTSQDSKCDTQGKGLNFDDQPGDETISLLSSIVSKHSVSAKANNPKLFSGSNSKIDKNMKTDYLSGRTLKTGNTHVLQQERKCSHAHTSSGDTEISNFSDYEAVVDSKKPNHTYKAFNNQSTINQAVDASSDFRACFTTSRATNVKASVVSRGQNTVITMMNKERPKQWLRDSVRSVACNTDWSCISDNMEMTTAQAAMDDMLENCITSDKDLLEWKNSTSRDLNEIPNSFWFELPALLRRSTLNPGWIMQLSQEINNHLPSCCKEILERAIKAEVQLLKIRYQMYQQHCWQTCINSMDKKKSVNGSTLGTGKSVFQVPLPQNMEVSSLPLVTCQKKDGENSSPDLSLSNKTSEEEKYELIENSSSNTQEISEGWFDATENLTVTDSSLPLTDQLRPSNTSETQTIKDTKKELKNIYSVHVADLGPLVSEVDLWLHFQKYNVSEISICEYSANCRYAFLSFKTACDAKLAVKEMNEREIKGQAVKVHLVKTAKENGLLDYQSYVKPEYGNKGPRYSCEKNNENRNNCNLMFNAPTSASAACKMPAISSKGPSICKSPLKLPLPSASAPRPLLGSSKGSLCASAPYKVPKPDLKSSKLSSENTHLEIDQEDLAGGLLPLGSVQFVPNPSATFIPPNALNLRSFRKVVKKLEDLYPELHRDKILDALVEIKENKGLLSGLSLSSIVQMTSSLLEKRFGCKSDGKQKK</sequence>
<accession>A0AA35JN99</accession>
<reference evidence="3" key="1">
    <citation type="submission" date="2022-12" db="EMBL/GenBank/DDBJ databases">
        <authorList>
            <person name="Alioto T."/>
            <person name="Alioto T."/>
            <person name="Gomez Garrido J."/>
        </authorList>
    </citation>
    <scope>NUCLEOTIDE SEQUENCE</scope>
</reference>
<dbReference type="GO" id="GO:0003723">
    <property type="term" value="F:RNA binding"/>
    <property type="evidence" value="ECO:0007669"/>
    <property type="project" value="UniProtKB-UniRule"/>
</dbReference>